<reference evidence="1 2" key="1">
    <citation type="submission" date="2020-09" db="EMBL/GenBank/DDBJ databases">
        <authorList>
            <person name="Ashkenazy H."/>
        </authorList>
    </citation>
    <scope>NUCLEOTIDE SEQUENCE [LARGE SCALE GENOMIC DNA]</scope>
    <source>
        <strain evidence="2">cv. Cdm-0</strain>
    </source>
</reference>
<accession>A0A7G2EMM7</accession>
<protein>
    <submittedName>
        <fullName evidence="1">(thale cress) hypothetical protein</fullName>
    </submittedName>
</protein>
<organism evidence="1 2">
    <name type="scientific">Arabidopsis thaliana</name>
    <name type="common">Mouse-ear cress</name>
    <dbReference type="NCBI Taxonomy" id="3702"/>
    <lineage>
        <taxon>Eukaryota</taxon>
        <taxon>Viridiplantae</taxon>
        <taxon>Streptophyta</taxon>
        <taxon>Embryophyta</taxon>
        <taxon>Tracheophyta</taxon>
        <taxon>Spermatophyta</taxon>
        <taxon>Magnoliopsida</taxon>
        <taxon>eudicotyledons</taxon>
        <taxon>Gunneridae</taxon>
        <taxon>Pentapetalae</taxon>
        <taxon>rosids</taxon>
        <taxon>malvids</taxon>
        <taxon>Brassicales</taxon>
        <taxon>Brassicaceae</taxon>
        <taxon>Camelineae</taxon>
        <taxon>Arabidopsis</taxon>
    </lineage>
</organism>
<evidence type="ECO:0000313" key="1">
    <source>
        <dbReference type="EMBL" id="CAD5324566.1"/>
    </source>
</evidence>
<name>A0A7G2EMM7_ARATH</name>
<sequence>MLFYGDSSNLPLFTILVGYPFPRLFLKSRSAPPCSSMDGSSASTRELWMRQTMEKKIFKRPNLISRTPCLGRLVSEAPNVVAGKLNSVLPPPLLVRNRRSVWLTLMVLRFGPSPCLIYPPSSPLPKALKPMEISADLSPYLLRPRFGFISLLHSPIFLKLSSFRDCSGRSPVMVMMDLAWFSCYISQNLVASSYRLVRLFLCWSLILNRLEVVPLWNPRELLPMSIIADLLSSFLPSAPSISVLAGYGRHANRVMIYLDWNDRYFCRDQLLSLLWTLSETSLPNRSLSSFRVKTTGIMTLSLRSRCYRSSFNSQPTYSPIIEFSHVLIYCLDNLQPSVCLGKYGDHVFERWLPSLFQPR</sequence>
<proteinExistence type="predicted"/>
<evidence type="ECO:0000313" key="2">
    <source>
        <dbReference type="Proteomes" id="UP000516314"/>
    </source>
</evidence>
<dbReference type="Proteomes" id="UP000516314">
    <property type="component" value="Chromosome 3"/>
</dbReference>
<dbReference type="AlphaFoldDB" id="A0A7G2EMM7"/>
<gene>
    <name evidence="1" type="ORF">AT9943_LOCUS12455</name>
</gene>
<dbReference type="EMBL" id="LR881468">
    <property type="protein sequence ID" value="CAD5324566.1"/>
    <property type="molecule type" value="Genomic_DNA"/>
</dbReference>